<evidence type="ECO:0000256" key="5">
    <source>
        <dbReference type="ARBA" id="ARBA00022989"/>
    </source>
</evidence>
<organism evidence="8 9">
    <name type="scientific">Wohlfahrtiimonas larvae</name>
    <dbReference type="NCBI Taxonomy" id="1157986"/>
    <lineage>
        <taxon>Bacteria</taxon>
        <taxon>Pseudomonadati</taxon>
        <taxon>Pseudomonadota</taxon>
        <taxon>Gammaproteobacteria</taxon>
        <taxon>Cardiobacteriales</taxon>
        <taxon>Ignatzschineriaceae</taxon>
        <taxon>Wohlfahrtiimonas</taxon>
    </lineage>
</organism>
<dbReference type="EMBL" id="BAABKE010000002">
    <property type="protein sequence ID" value="GAA5096272.1"/>
    <property type="molecule type" value="Genomic_DNA"/>
</dbReference>
<keyword evidence="2" id="KW-0813">Transport</keyword>
<dbReference type="SUPFAM" id="SSF118215">
    <property type="entry name" value="Proton glutamate symport protein"/>
    <property type="match status" value="1"/>
</dbReference>
<keyword evidence="4 7" id="KW-0812">Transmembrane</keyword>
<proteinExistence type="predicted"/>
<sequence length="426" mass="45666">MAFLKNYLSSLTIIIGIIIGGLVGYLLGPEGVILSFFGQAWQITSASFKPIGQIFLNMMFVTIVPLVFFSITSSITKTNQTVRLKKILFSALFVFVGTATVMGVISYFGFLWYEPVKGFNLQELMELSGKAVDIQAVSLSEMFVRTLTAGDFLDLFRRNNLLALIIFSIFLGIAIVLVGEKAKPIAALLESGMEVILKLVKIIMYAAPIGLGCYFADIVGELGPRIVGAYAQVLVLYIILTIVAFFGLNTIYAWLAAGKAGVKAFWSTALTPALTAIATTSSAACIPVNLIATKQMNVPNDIAETVIPLGANTHKDGSVMGGVFKILFLLTLLGISFDTPMMFLAVILVALLVGIVIGAIPSGGMTAEVLICTLFGVPVEYVGIILVISIIIDIPATLLNSTGNNVCAMLITRMVEGKNWLQKSFS</sequence>
<evidence type="ECO:0000256" key="2">
    <source>
        <dbReference type="ARBA" id="ARBA00022448"/>
    </source>
</evidence>
<evidence type="ECO:0000256" key="7">
    <source>
        <dbReference type="SAM" id="Phobius"/>
    </source>
</evidence>
<evidence type="ECO:0000313" key="8">
    <source>
        <dbReference type="EMBL" id="GAA5096272.1"/>
    </source>
</evidence>
<comment type="caution">
    <text evidence="8">The sequence shown here is derived from an EMBL/GenBank/DDBJ whole genome shotgun (WGS) entry which is preliminary data.</text>
</comment>
<keyword evidence="9" id="KW-1185">Reference proteome</keyword>
<keyword evidence="3" id="KW-1003">Cell membrane</keyword>
<feature type="transmembrane region" description="Helical" evidence="7">
    <location>
        <begin position="229"/>
        <end position="255"/>
    </location>
</feature>
<dbReference type="InterPro" id="IPR001991">
    <property type="entry name" value="Na-dicarboxylate_symporter"/>
</dbReference>
<evidence type="ECO:0000256" key="3">
    <source>
        <dbReference type="ARBA" id="ARBA00022475"/>
    </source>
</evidence>
<reference evidence="9" key="1">
    <citation type="journal article" date="2019" name="Int. J. Syst. Evol. Microbiol.">
        <title>The Global Catalogue of Microorganisms (GCM) 10K type strain sequencing project: providing services to taxonomists for standard genome sequencing and annotation.</title>
        <authorList>
            <consortium name="The Broad Institute Genomics Platform"/>
            <consortium name="The Broad Institute Genome Sequencing Center for Infectious Disease"/>
            <person name="Wu L."/>
            <person name="Ma J."/>
        </authorList>
    </citation>
    <scope>NUCLEOTIDE SEQUENCE [LARGE SCALE GENOMIC DNA]</scope>
    <source>
        <strain evidence="9">JCM 18424</strain>
    </source>
</reference>
<dbReference type="PANTHER" id="PTHR42865:SF7">
    <property type="entry name" value="PROTON_GLUTAMATE-ASPARTATE SYMPORTER"/>
    <property type="match status" value="1"/>
</dbReference>
<keyword evidence="5 7" id="KW-1133">Transmembrane helix</keyword>
<evidence type="ECO:0000313" key="9">
    <source>
        <dbReference type="Proteomes" id="UP001500631"/>
    </source>
</evidence>
<feature type="transmembrane region" description="Helical" evidence="7">
    <location>
        <begin position="87"/>
        <end position="113"/>
    </location>
</feature>
<dbReference type="Proteomes" id="UP001500631">
    <property type="component" value="Unassembled WGS sequence"/>
</dbReference>
<evidence type="ECO:0000256" key="4">
    <source>
        <dbReference type="ARBA" id="ARBA00022692"/>
    </source>
</evidence>
<feature type="transmembrane region" description="Helical" evidence="7">
    <location>
        <begin position="161"/>
        <end position="178"/>
    </location>
</feature>
<dbReference type="PRINTS" id="PR00173">
    <property type="entry name" value="EDTRNSPORT"/>
</dbReference>
<gene>
    <name evidence="8" type="ORF">GCM10023338_06460</name>
</gene>
<feature type="transmembrane region" description="Helical" evidence="7">
    <location>
        <begin position="7"/>
        <end position="27"/>
    </location>
</feature>
<protein>
    <submittedName>
        <fullName evidence="8">Dicarboxylate/amino acid:cation symporter</fullName>
    </submittedName>
</protein>
<feature type="transmembrane region" description="Helical" evidence="7">
    <location>
        <begin position="54"/>
        <end position="75"/>
    </location>
</feature>
<name>A0ABP9MJ65_9GAMM</name>
<feature type="transmembrane region" description="Helical" evidence="7">
    <location>
        <begin position="343"/>
        <end position="362"/>
    </location>
</feature>
<comment type="subcellular location">
    <subcellularLocation>
        <location evidence="1">Cell membrane</location>
        <topology evidence="1">Multi-pass membrane protein</topology>
    </subcellularLocation>
</comment>
<evidence type="ECO:0000256" key="6">
    <source>
        <dbReference type="ARBA" id="ARBA00023136"/>
    </source>
</evidence>
<dbReference type="InterPro" id="IPR036458">
    <property type="entry name" value="Na:dicarbo_symporter_sf"/>
</dbReference>
<dbReference type="Pfam" id="PF00375">
    <property type="entry name" value="SDF"/>
    <property type="match status" value="1"/>
</dbReference>
<feature type="transmembrane region" description="Helical" evidence="7">
    <location>
        <begin position="369"/>
        <end position="392"/>
    </location>
</feature>
<accession>A0ABP9MJ65</accession>
<dbReference type="PANTHER" id="PTHR42865">
    <property type="entry name" value="PROTON/GLUTAMATE-ASPARTATE SYMPORTER"/>
    <property type="match status" value="1"/>
</dbReference>
<keyword evidence="6 7" id="KW-0472">Membrane</keyword>
<evidence type="ECO:0000256" key="1">
    <source>
        <dbReference type="ARBA" id="ARBA00004651"/>
    </source>
</evidence>
<dbReference type="RefSeq" id="WP_077924751.1">
    <property type="nucleotide sequence ID" value="NZ_BAABKE010000002.1"/>
</dbReference>
<dbReference type="Gene3D" id="1.10.3860.10">
    <property type="entry name" value="Sodium:dicarboxylate symporter"/>
    <property type="match status" value="1"/>
</dbReference>
<feature type="transmembrane region" description="Helical" evidence="7">
    <location>
        <begin position="319"/>
        <end position="337"/>
    </location>
</feature>